<feature type="region of interest" description="Disordered" evidence="1">
    <location>
        <begin position="45"/>
        <end position="64"/>
    </location>
</feature>
<sequence>MRVFAAVLSAALIHAACTVRCWASQATASAPLSRPGMDSAAASSAVSYQPANTMPSREGIGSEA</sequence>
<dbReference type="EMBL" id="JAVIZA010000001">
    <property type="protein sequence ID" value="MDR6168249.1"/>
    <property type="molecule type" value="Genomic_DNA"/>
</dbReference>
<proteinExistence type="predicted"/>
<accession>A0ABU1I2Z3</accession>
<evidence type="ECO:0000256" key="2">
    <source>
        <dbReference type="SAM" id="SignalP"/>
    </source>
</evidence>
<dbReference type="Proteomes" id="UP001260188">
    <property type="component" value="Unassembled WGS sequence"/>
</dbReference>
<evidence type="ECO:0000313" key="4">
    <source>
        <dbReference type="Proteomes" id="UP001260188"/>
    </source>
</evidence>
<feature type="chain" id="PRO_5047454254" description="Lipoprotein" evidence="2">
    <location>
        <begin position="24"/>
        <end position="64"/>
    </location>
</feature>
<name>A0ABU1I2Z3_9MICO</name>
<evidence type="ECO:0008006" key="5">
    <source>
        <dbReference type="Google" id="ProtNLM"/>
    </source>
</evidence>
<comment type="caution">
    <text evidence="3">The sequence shown here is derived from an EMBL/GenBank/DDBJ whole genome shotgun (WGS) entry which is preliminary data.</text>
</comment>
<gene>
    <name evidence="3" type="ORF">QE367_002453</name>
</gene>
<reference evidence="3 4" key="1">
    <citation type="submission" date="2023-08" db="EMBL/GenBank/DDBJ databases">
        <title>Functional and genomic diversity of the sorghum phyllosphere microbiome.</title>
        <authorList>
            <person name="Shade A."/>
        </authorList>
    </citation>
    <scope>NUCLEOTIDE SEQUENCE [LARGE SCALE GENOMIC DNA]</scope>
    <source>
        <strain evidence="3 4">SORGH_AS_0919</strain>
    </source>
</reference>
<keyword evidence="2" id="KW-0732">Signal</keyword>
<feature type="signal peptide" evidence="2">
    <location>
        <begin position="1"/>
        <end position="23"/>
    </location>
</feature>
<evidence type="ECO:0000256" key="1">
    <source>
        <dbReference type="SAM" id="MobiDB-lite"/>
    </source>
</evidence>
<organism evidence="3 4">
    <name type="scientific">Microbacterium paludicola</name>
    <dbReference type="NCBI Taxonomy" id="300019"/>
    <lineage>
        <taxon>Bacteria</taxon>
        <taxon>Bacillati</taxon>
        <taxon>Actinomycetota</taxon>
        <taxon>Actinomycetes</taxon>
        <taxon>Micrococcales</taxon>
        <taxon>Microbacteriaceae</taxon>
        <taxon>Microbacterium</taxon>
    </lineage>
</organism>
<feature type="compositionally biased region" description="Polar residues" evidence="1">
    <location>
        <begin position="45"/>
        <end position="55"/>
    </location>
</feature>
<dbReference type="RefSeq" id="WP_309667095.1">
    <property type="nucleotide sequence ID" value="NZ_JAVIZA010000001.1"/>
</dbReference>
<keyword evidence="4" id="KW-1185">Reference proteome</keyword>
<protein>
    <recommendedName>
        <fullName evidence="5">Lipoprotein</fullName>
    </recommendedName>
</protein>
<evidence type="ECO:0000313" key="3">
    <source>
        <dbReference type="EMBL" id="MDR6168249.1"/>
    </source>
</evidence>